<evidence type="ECO:0000313" key="1">
    <source>
        <dbReference type="EMBL" id="KOC64117.1"/>
    </source>
</evidence>
<keyword evidence="2" id="KW-1185">Reference proteome</keyword>
<sequence>LHSATVVQMLLRIFQWEQREHPPYSSDLSPCHFHVFDQMRNDRTGKNFCTDDE</sequence>
<dbReference type="Gene3D" id="3.30.420.10">
    <property type="entry name" value="Ribonuclease H-like superfamily/Ribonuclease H"/>
    <property type="match status" value="1"/>
</dbReference>
<protein>
    <recommendedName>
        <fullName evidence="3">Histone-lysine N-methyltransferase SETMAR</fullName>
    </recommendedName>
</protein>
<dbReference type="Proteomes" id="UP000053825">
    <property type="component" value="Unassembled WGS sequence"/>
</dbReference>
<reference evidence="1 2" key="1">
    <citation type="submission" date="2015-07" db="EMBL/GenBank/DDBJ databases">
        <title>The genome of Habropoda laboriosa.</title>
        <authorList>
            <person name="Pan H."/>
            <person name="Kapheim K."/>
        </authorList>
    </citation>
    <scope>NUCLEOTIDE SEQUENCE [LARGE SCALE GENOMIC DNA]</scope>
    <source>
        <strain evidence="1">0110345459</strain>
    </source>
</reference>
<feature type="non-terminal residue" evidence="1">
    <location>
        <position position="1"/>
    </location>
</feature>
<evidence type="ECO:0000313" key="2">
    <source>
        <dbReference type="Proteomes" id="UP000053825"/>
    </source>
</evidence>
<organism evidence="1 2">
    <name type="scientific">Habropoda laboriosa</name>
    <dbReference type="NCBI Taxonomy" id="597456"/>
    <lineage>
        <taxon>Eukaryota</taxon>
        <taxon>Metazoa</taxon>
        <taxon>Ecdysozoa</taxon>
        <taxon>Arthropoda</taxon>
        <taxon>Hexapoda</taxon>
        <taxon>Insecta</taxon>
        <taxon>Pterygota</taxon>
        <taxon>Neoptera</taxon>
        <taxon>Endopterygota</taxon>
        <taxon>Hymenoptera</taxon>
        <taxon>Apocrita</taxon>
        <taxon>Aculeata</taxon>
        <taxon>Apoidea</taxon>
        <taxon>Anthophila</taxon>
        <taxon>Apidae</taxon>
        <taxon>Habropoda</taxon>
    </lineage>
</organism>
<dbReference type="EMBL" id="KQ414675">
    <property type="protein sequence ID" value="KOC64117.1"/>
    <property type="molecule type" value="Genomic_DNA"/>
</dbReference>
<dbReference type="GO" id="GO:0003676">
    <property type="term" value="F:nucleic acid binding"/>
    <property type="evidence" value="ECO:0007669"/>
    <property type="project" value="InterPro"/>
</dbReference>
<dbReference type="InterPro" id="IPR036397">
    <property type="entry name" value="RNaseH_sf"/>
</dbReference>
<accession>A0A0L7QZX7</accession>
<dbReference type="AlphaFoldDB" id="A0A0L7QZX7"/>
<proteinExistence type="predicted"/>
<gene>
    <name evidence="1" type="ORF">WH47_01685</name>
</gene>
<name>A0A0L7QZX7_9HYME</name>
<evidence type="ECO:0008006" key="3">
    <source>
        <dbReference type="Google" id="ProtNLM"/>
    </source>
</evidence>